<dbReference type="InterPro" id="IPR008030">
    <property type="entry name" value="NmrA-like"/>
</dbReference>
<dbReference type="Gene3D" id="3.90.25.10">
    <property type="entry name" value="UDP-galactose 4-epimerase, domain 1"/>
    <property type="match status" value="1"/>
</dbReference>
<dbReference type="InterPro" id="IPR036291">
    <property type="entry name" value="NAD(P)-bd_dom_sf"/>
</dbReference>
<comment type="caution">
    <text evidence="2">The sequence shown here is derived from an EMBL/GenBank/DDBJ whole genome shotgun (WGS) entry which is preliminary data.</text>
</comment>
<dbReference type="EMBL" id="WOEZ01000020">
    <property type="protein sequence ID" value="NPT53811.1"/>
    <property type="molecule type" value="Genomic_DNA"/>
</dbReference>
<dbReference type="SUPFAM" id="SSF51735">
    <property type="entry name" value="NAD(P)-binding Rossmann-fold domains"/>
    <property type="match status" value="1"/>
</dbReference>
<keyword evidence="3" id="KW-1185">Reference proteome</keyword>
<feature type="domain" description="NmrA-like" evidence="1">
    <location>
        <begin position="5"/>
        <end position="236"/>
    </location>
</feature>
<evidence type="ECO:0000313" key="3">
    <source>
        <dbReference type="Proteomes" id="UP000655523"/>
    </source>
</evidence>
<dbReference type="Proteomes" id="UP000655523">
    <property type="component" value="Unassembled WGS sequence"/>
</dbReference>
<accession>A0A972NI49</accession>
<organism evidence="2 3">
    <name type="scientific">Paraburkholderia elongata</name>
    <dbReference type="NCBI Taxonomy" id="2675747"/>
    <lineage>
        <taxon>Bacteria</taxon>
        <taxon>Pseudomonadati</taxon>
        <taxon>Pseudomonadota</taxon>
        <taxon>Betaproteobacteria</taxon>
        <taxon>Burkholderiales</taxon>
        <taxon>Burkholderiaceae</taxon>
        <taxon>Paraburkholderia</taxon>
    </lineage>
</organism>
<reference evidence="2 3" key="1">
    <citation type="submission" date="2019-11" db="EMBL/GenBank/DDBJ databases">
        <title>Metabolism of dissolved organic matter in forest soils.</title>
        <authorList>
            <person name="Cyle K.T."/>
            <person name="Wilhelm R.C."/>
            <person name="Martinez C.E."/>
        </authorList>
    </citation>
    <scope>NUCLEOTIDE SEQUENCE [LARGE SCALE GENOMIC DNA]</scope>
    <source>
        <strain evidence="2 3">5N</strain>
    </source>
</reference>
<evidence type="ECO:0000259" key="1">
    <source>
        <dbReference type="Pfam" id="PF05368"/>
    </source>
</evidence>
<dbReference type="PANTHER" id="PTHR43162">
    <property type="match status" value="1"/>
</dbReference>
<dbReference type="Gene3D" id="3.40.50.720">
    <property type="entry name" value="NAD(P)-binding Rossmann-like Domain"/>
    <property type="match status" value="1"/>
</dbReference>
<dbReference type="AlphaFoldDB" id="A0A972NI49"/>
<dbReference type="Pfam" id="PF05368">
    <property type="entry name" value="NmrA"/>
    <property type="match status" value="1"/>
</dbReference>
<proteinExistence type="predicted"/>
<dbReference type="RefSeq" id="WP_172160738.1">
    <property type="nucleotide sequence ID" value="NZ_WOEZ01000020.1"/>
</dbReference>
<evidence type="ECO:0000313" key="2">
    <source>
        <dbReference type="EMBL" id="NPT53811.1"/>
    </source>
</evidence>
<protein>
    <submittedName>
        <fullName evidence="2">NAD(P)H-binding protein</fullName>
    </submittedName>
</protein>
<sequence length="298" mass="32888">MSNSNNLLVLGATGQVGTLVAKNLRSSGAQFSAGTRRKAHLDALADQFGASRYIDLDDPRTFDEALKDVTGIFLINGYTVDMLVQSKTLIDAARRNGVSHIVHLGVFTREHDAYATVFAWHQLIEAYLRDSGVAWTNLHPNMFMQNLLAGWRVEGGRCRVYTSKPIGFTALEDVAEAAAAILMEGPEKHHEKDYWFSADVLDPQQVAGTLTAATGYQFTAEVRNHELFLKEMVIPAASTYESAYAKGGFEFFRDVENGRMAYIGSVADDTKRILGRAPLMLLDWAKLHADELLEIVGS</sequence>
<name>A0A972NI49_9BURK</name>
<gene>
    <name evidence="2" type="ORF">GNZ13_04080</name>
</gene>
<dbReference type="PANTHER" id="PTHR43162:SF1">
    <property type="entry name" value="PRESTALK A DIFFERENTIATION PROTEIN A"/>
    <property type="match status" value="1"/>
</dbReference>
<dbReference type="InterPro" id="IPR051604">
    <property type="entry name" value="Ergot_Alk_Oxidoreductase"/>
</dbReference>